<dbReference type="OrthoDB" id="26401at2759"/>
<keyword evidence="3" id="KW-0677">Repeat</keyword>
<feature type="compositionally biased region" description="Acidic residues" evidence="6">
    <location>
        <begin position="2046"/>
        <end position="2061"/>
    </location>
</feature>
<evidence type="ECO:0000256" key="4">
    <source>
        <dbReference type="ARBA" id="ARBA00022776"/>
    </source>
</evidence>
<dbReference type="GO" id="GO:0005680">
    <property type="term" value="C:anaphase-promoting complex"/>
    <property type="evidence" value="ECO:0007669"/>
    <property type="project" value="InterPro"/>
</dbReference>
<dbReference type="InterPro" id="IPR011989">
    <property type="entry name" value="ARM-like"/>
</dbReference>
<evidence type="ECO:0000256" key="1">
    <source>
        <dbReference type="ARBA" id="ARBA00010547"/>
    </source>
</evidence>
<dbReference type="InterPro" id="IPR049255">
    <property type="entry name" value="Apc1_N"/>
</dbReference>
<dbReference type="EMBL" id="JAHRHY010000022">
    <property type="protein sequence ID" value="KAG9061858.1"/>
    <property type="molecule type" value="Genomic_DNA"/>
</dbReference>
<dbReference type="GO" id="GO:0051301">
    <property type="term" value="P:cell division"/>
    <property type="evidence" value="ECO:0007669"/>
    <property type="project" value="UniProtKB-KW"/>
</dbReference>
<dbReference type="InterPro" id="IPR048971">
    <property type="entry name" value="Apc1_3rd"/>
</dbReference>
<sequence length="2153" mass="240536">MEITILGEYRPFGSEPSLKTSTTTKPTQGPSSQTARSSAHTPFASTSRARPRYGLYPPTYDDIVQGNLDAQNGATDASNYQPSTNNNSGASSLSRIGPRGYDTEIVVRGAKVTWAQGGVLRMSVDFSSENEVVQHTLIAWLLVNNSSKTKSVRGPDREMENDDVYNFGQNQQRPSTNNTASMDRECRQQALVVVLKDTVRVYFTGGETHSVHLPFAVHNVWALDLGLMLERKTEPEEDLEEIEDGSGLARFYMTMDPLNEFQAVTLFRLPAKDASSPVTLSQEDVPRIRHLGGTVGDILNTCVFISSYETVDNIVVTFDLLLKHHRVWRYGSKMPTSLPFSRIVPEEGMQISGDHDEELDTDLQMRTDTYFYEIASDIHPASANSKIMSAHALDGSPVVCVFDQDADKISCYRIIANQLTIHLWTRPARSAISLEGTRKFYRDILLVTPEGALLLWTGYADEFIPCHVDVDIEKFKRHKNSTSGQPPKSHAIDHLGSFRIKSSIFKKDKDAIITEVRDAVEDRFNIILGSGTIIRARLDFVVRSSLVQECLDAISFAMPIEILWDFRHRFLQLQYSSESKYETVPATDEWGNFSATLLSYCDPSFHPTGLTSPTLSSRSLPSVAKKPDVSELDWNFFLDSDVHQRMFDHPAFQGDASDLPTSTSNPYTEVVIRAQRMARLRGPSTRQSFNLDLVKFYTFILVALHLVYVDRSLNIVTSQQRELEPLLKQLARLVGWKTWEDFYARRDFSTTKRVEMPEVFMEGETLPLELFQFDPPDIFNWIVDMVTRPQETPVFPTLDALSSIREPEPGLSLIPAAVPCELTRKVTTFYTALMDGETADQSAVRAIVEERFSTTQLDQLPFGISVPLREALWKCRNNPPPDMDSYALSFIGRNDLAELKSNRMPGYYIKPISQVTDAPKRQDIATLCKEDTPQERENDMESTGTEIAEAEITNMRFGADKRIEETQKMLQSSVMLKIRPKDEPGLNEDDLRISHQEVLRKLALRTLALPVGRAILTFGTVTQILTQRCPFPDITLTAKILPVYGETEFDISLLGGDQAMSWPLFNNGVAAGLRISSTSKDVSPSWIIYNRPDNLSCNHAGFLLALGLTGHLKKLAWSHVWRYLSYKHELTSTGLLLGLSCAYVGTMNTATTKLLFLHAPALLPKDGSEFNLSLLTQVACVLGIGLVYAETSNRRMAEVMLTEIGSTWGHFLELSSNLQEAHSVAAGFGLGLITLGQGNKPMGLRDMKIVDVLLSYMPGSADRPRRPQNYGMADGNAPYPGMDDMSGSRRHTGVDLTGTGATIAMGLMYLKTSSRSIAAKLAVPETQYLLDYLNPNSLMLRVICRAIVLWDEITPSEDWVLSQVPEFLRDVKTGGPPKTETGPQSYYSIRAGACFAIGLRFAGSGNEAAYKCIHQHLDMFLELGRVSQDESYEDSITMATMRTCLDVTTMATSMVIAGSGRIDFLRTLRKLHKRIKGDTNYGSHMAYHMALGFLFLGGGSCTLGTTNRCVAALLCSLYPRLPIDPMDNRGHLQAFRHLWVLAVEPRCLVTREASTGAYCPVPVTVHLKPTVHQPQSQAGEGQDAMLVPEVPVIPASQESEYTGLNPNVTLDIARTPYSTSKLSMMTPCLLPELSTISKIEIKGARYWPITLDFNNEKEDYAQMWRILKSGSIAVMRRIGHLSYSEDHSGMRGILARPFPKVLTGEGMEGDGVEESGGPRRERRKKLERLVEMRRQRTLGKTFIHSSAETFSKTAGSFAGGAGRSIEGGGRFSLQDTFDIGSLKDELEPDSALFGQDFSLTLLKDPQVASFAKYLCRLRPMVESDDTEDLAKEELRASYFTSVLYECLTMDKVEMLGAHVWLYDVANRLEDLDEISWRSLWELRILKQYYEMQMGRRLLEIQDRRGVGGGGDLGHRTAGPRGGGSSDSGIRMIEDDGSQTLVKISRITELYSEVTKRVDQAMKVPVEDEGARFMEREREEEDAGDDLWKTTRGKARHYFANGTFPSFTESEARGGSGGHQKRESGAKSYSRGRGQQQQQQQQQRQQDDEEEEEEEMEGEEEVMSSKKKKVVKTDWFKVWLELNRIPGPDQIRSMKRALENTVDQWQPHLGQGGGQSSSSGAGGSEMNGLLAQVFSVAYPRVSLKVLEYLVLDQE</sequence>
<dbReference type="Proteomes" id="UP000707451">
    <property type="component" value="Unassembled WGS sequence"/>
</dbReference>
<feature type="compositionally biased region" description="Polar residues" evidence="6">
    <location>
        <begin position="35"/>
        <end position="48"/>
    </location>
</feature>
<feature type="region of interest" description="Disordered" evidence="6">
    <location>
        <begin position="2004"/>
        <end position="2064"/>
    </location>
</feature>
<organism evidence="10 11">
    <name type="scientific">Linnemannia hyalina</name>
    <dbReference type="NCBI Taxonomy" id="64524"/>
    <lineage>
        <taxon>Eukaryota</taxon>
        <taxon>Fungi</taxon>
        <taxon>Fungi incertae sedis</taxon>
        <taxon>Mucoromycota</taxon>
        <taxon>Mortierellomycotina</taxon>
        <taxon>Mortierellomycetes</taxon>
        <taxon>Mortierellales</taxon>
        <taxon>Mortierellaceae</taxon>
        <taxon>Linnemannia</taxon>
    </lineage>
</organism>
<feature type="region of interest" description="Disordered" evidence="6">
    <location>
        <begin position="1968"/>
        <end position="1988"/>
    </location>
</feature>
<proteinExistence type="inferred from homology"/>
<dbReference type="Gene3D" id="1.25.10.10">
    <property type="entry name" value="Leucine-rich Repeat Variant"/>
    <property type="match status" value="2"/>
</dbReference>
<feature type="domain" description="Anaphase-promoting complex subunit 1 N-terminal" evidence="7">
    <location>
        <begin position="101"/>
        <end position="237"/>
    </location>
</feature>
<keyword evidence="11" id="KW-1185">Reference proteome</keyword>
<feature type="region of interest" description="Disordered" evidence="6">
    <location>
        <begin position="2104"/>
        <end position="2124"/>
    </location>
</feature>
<feature type="compositionally biased region" description="Polar residues" evidence="6">
    <location>
        <begin position="68"/>
        <end position="94"/>
    </location>
</feature>
<feature type="compositionally biased region" description="Gly residues" evidence="6">
    <location>
        <begin position="2109"/>
        <end position="2124"/>
    </location>
</feature>
<keyword evidence="4" id="KW-0498">Mitosis</keyword>
<dbReference type="InterPro" id="IPR041221">
    <property type="entry name" value="APC1_C"/>
</dbReference>
<protein>
    <submittedName>
        <fullName evidence="10">Anaphase-promoting complex subunit 1</fullName>
    </submittedName>
</protein>
<comment type="similarity">
    <text evidence="1">Belongs to the APC1 family.</text>
</comment>
<dbReference type="GO" id="GO:0070979">
    <property type="term" value="P:protein K11-linked ubiquitination"/>
    <property type="evidence" value="ECO:0007669"/>
    <property type="project" value="TreeGrafter"/>
</dbReference>
<dbReference type="Pfam" id="PF01851">
    <property type="entry name" value="PC_rep"/>
    <property type="match status" value="1"/>
</dbReference>
<evidence type="ECO:0000259" key="7">
    <source>
        <dbReference type="Pfam" id="PF12859"/>
    </source>
</evidence>
<dbReference type="Pfam" id="PF21282">
    <property type="entry name" value="APC1_3rd"/>
    <property type="match status" value="1"/>
</dbReference>
<evidence type="ECO:0000313" key="10">
    <source>
        <dbReference type="EMBL" id="KAG9061858.1"/>
    </source>
</evidence>
<comment type="caution">
    <text evidence="10">The sequence shown here is derived from an EMBL/GenBank/DDBJ whole genome shotgun (WGS) entry which is preliminary data.</text>
</comment>
<dbReference type="PANTHER" id="PTHR12827:SF3">
    <property type="entry name" value="ANAPHASE-PROMOTING COMPLEX SUBUNIT 1"/>
    <property type="match status" value="1"/>
</dbReference>
<dbReference type="InterPro" id="IPR002015">
    <property type="entry name" value="Proteasome/cyclosome_rpt"/>
</dbReference>
<gene>
    <name evidence="10" type="primary">ANAPC1</name>
    <name evidence="10" type="ORF">KI688_007009</name>
</gene>
<evidence type="ECO:0000256" key="6">
    <source>
        <dbReference type="SAM" id="MobiDB-lite"/>
    </source>
</evidence>
<dbReference type="GO" id="GO:0060090">
    <property type="term" value="F:molecular adaptor activity"/>
    <property type="evidence" value="ECO:0007669"/>
    <property type="project" value="TreeGrafter"/>
</dbReference>
<keyword evidence="5" id="KW-0131">Cell cycle</keyword>
<name>A0A9P7XKL0_9FUNG</name>
<evidence type="ECO:0000313" key="11">
    <source>
        <dbReference type="Proteomes" id="UP000707451"/>
    </source>
</evidence>
<dbReference type="Pfam" id="PF18122">
    <property type="entry name" value="APC1_C"/>
    <property type="match status" value="1"/>
</dbReference>
<dbReference type="PANTHER" id="PTHR12827">
    <property type="entry name" value="MEIOTIC CHECKPOINT REGULATOR TSG24 FAMILY MEMBER"/>
    <property type="match status" value="1"/>
</dbReference>
<keyword evidence="2" id="KW-0132">Cell division</keyword>
<dbReference type="GO" id="GO:0031145">
    <property type="term" value="P:anaphase-promoting complex-dependent catabolic process"/>
    <property type="evidence" value="ECO:0007669"/>
    <property type="project" value="TreeGrafter"/>
</dbReference>
<dbReference type="GO" id="GO:0007091">
    <property type="term" value="P:metaphase/anaphase transition of mitotic cell cycle"/>
    <property type="evidence" value="ECO:0007669"/>
    <property type="project" value="TreeGrafter"/>
</dbReference>
<evidence type="ECO:0000256" key="3">
    <source>
        <dbReference type="ARBA" id="ARBA00022737"/>
    </source>
</evidence>
<accession>A0A9P7XKL0</accession>
<feature type="region of interest" description="Disordered" evidence="6">
    <location>
        <begin position="1"/>
        <end position="97"/>
    </location>
</feature>
<evidence type="ECO:0000259" key="9">
    <source>
        <dbReference type="Pfam" id="PF21282"/>
    </source>
</evidence>
<dbReference type="Pfam" id="PF12859">
    <property type="entry name" value="ANAPC1"/>
    <property type="match status" value="1"/>
</dbReference>
<feature type="domain" description="Anaphase-promoting complex subunit 1 C-terminal" evidence="8">
    <location>
        <begin position="1803"/>
        <end position="1959"/>
    </location>
</feature>
<evidence type="ECO:0000256" key="2">
    <source>
        <dbReference type="ARBA" id="ARBA00022618"/>
    </source>
</evidence>
<dbReference type="InterPro" id="IPR024990">
    <property type="entry name" value="Apc1"/>
</dbReference>
<feature type="compositionally biased region" description="Low complexity" evidence="6">
    <location>
        <begin position="2030"/>
        <end position="2043"/>
    </location>
</feature>
<reference evidence="10" key="1">
    <citation type="submission" date="2021-06" db="EMBL/GenBank/DDBJ databases">
        <title>Genome Sequence of Mortierella hyaline Strain SCG-10, a Cold-Adapted, Nitrate-Reducing Fungus Isolated from Soil in Minnesota, USA.</title>
        <authorList>
            <person name="Aldossari N."/>
        </authorList>
    </citation>
    <scope>NUCLEOTIDE SEQUENCE</scope>
    <source>
        <strain evidence="10">SCG-10</strain>
    </source>
</reference>
<evidence type="ECO:0000259" key="8">
    <source>
        <dbReference type="Pfam" id="PF18122"/>
    </source>
</evidence>
<feature type="domain" description="Anaphase-promoting complex subunit 1 beta-sandwich" evidence="9">
    <location>
        <begin position="1617"/>
        <end position="1677"/>
    </location>
</feature>
<feature type="region of interest" description="Disordered" evidence="6">
    <location>
        <begin position="1908"/>
        <end position="1931"/>
    </location>
</feature>
<feature type="compositionally biased region" description="Low complexity" evidence="6">
    <location>
        <begin position="19"/>
        <end position="34"/>
    </location>
</feature>
<evidence type="ECO:0000256" key="5">
    <source>
        <dbReference type="ARBA" id="ARBA00023306"/>
    </source>
</evidence>